<feature type="non-terminal residue" evidence="2">
    <location>
        <position position="69"/>
    </location>
</feature>
<feature type="region of interest" description="Disordered" evidence="1">
    <location>
        <begin position="1"/>
        <end position="38"/>
    </location>
</feature>
<sequence length="69" mass="7593">RSLLKRSKSDKSNKGFRGGSGKSKSGFKTPSTGHDKPSMQFSVAECSAHILAEQLTLIEQELYKKCHPL</sequence>
<dbReference type="SUPFAM" id="SSF48366">
    <property type="entry name" value="Ras GEF"/>
    <property type="match status" value="1"/>
</dbReference>
<dbReference type="GO" id="GO:0007264">
    <property type="term" value="P:small GTPase-mediated signal transduction"/>
    <property type="evidence" value="ECO:0007669"/>
    <property type="project" value="InterPro"/>
</dbReference>
<dbReference type="InterPro" id="IPR036964">
    <property type="entry name" value="RASGEF_cat_dom_sf"/>
</dbReference>
<dbReference type="Gene3D" id="1.10.840.10">
    <property type="entry name" value="Ras guanine-nucleotide exchange factors catalytic domain"/>
    <property type="match status" value="1"/>
</dbReference>
<name>A0A0B6XV74_9EUPU</name>
<evidence type="ECO:0000256" key="1">
    <source>
        <dbReference type="SAM" id="MobiDB-lite"/>
    </source>
</evidence>
<gene>
    <name evidence="2" type="primary">ORF2325</name>
</gene>
<evidence type="ECO:0000313" key="2">
    <source>
        <dbReference type="EMBL" id="CEK47814.1"/>
    </source>
</evidence>
<proteinExistence type="predicted"/>
<dbReference type="EMBL" id="HACG01000949">
    <property type="protein sequence ID" value="CEK47814.1"/>
    <property type="molecule type" value="Transcribed_RNA"/>
</dbReference>
<dbReference type="AlphaFoldDB" id="A0A0B6XV74"/>
<dbReference type="InterPro" id="IPR023578">
    <property type="entry name" value="Ras_GEF_dom_sf"/>
</dbReference>
<feature type="non-terminal residue" evidence="2">
    <location>
        <position position="1"/>
    </location>
</feature>
<accession>A0A0B6XV74</accession>
<reference evidence="2" key="1">
    <citation type="submission" date="2014-12" db="EMBL/GenBank/DDBJ databases">
        <title>Insight into the proteome of Arion vulgaris.</title>
        <authorList>
            <person name="Aradska J."/>
            <person name="Bulat T."/>
            <person name="Smidak R."/>
            <person name="Sarate P."/>
            <person name="Gangsoo J."/>
            <person name="Sialana F."/>
            <person name="Bilban M."/>
            <person name="Lubec G."/>
        </authorList>
    </citation>
    <scope>NUCLEOTIDE SEQUENCE</scope>
    <source>
        <tissue evidence="2">Skin</tissue>
    </source>
</reference>
<dbReference type="GO" id="GO:0005085">
    <property type="term" value="F:guanyl-nucleotide exchange factor activity"/>
    <property type="evidence" value="ECO:0007669"/>
    <property type="project" value="InterPro"/>
</dbReference>
<protein>
    <submittedName>
        <fullName evidence="2">Uncharacterized protein</fullName>
    </submittedName>
</protein>
<organism evidence="2">
    <name type="scientific">Arion vulgaris</name>
    <dbReference type="NCBI Taxonomy" id="1028688"/>
    <lineage>
        <taxon>Eukaryota</taxon>
        <taxon>Metazoa</taxon>
        <taxon>Spiralia</taxon>
        <taxon>Lophotrochozoa</taxon>
        <taxon>Mollusca</taxon>
        <taxon>Gastropoda</taxon>
        <taxon>Heterobranchia</taxon>
        <taxon>Euthyneura</taxon>
        <taxon>Panpulmonata</taxon>
        <taxon>Eupulmonata</taxon>
        <taxon>Stylommatophora</taxon>
        <taxon>Helicina</taxon>
        <taxon>Arionoidea</taxon>
        <taxon>Arionidae</taxon>
        <taxon>Arion</taxon>
    </lineage>
</organism>
<feature type="compositionally biased region" description="Low complexity" evidence="1">
    <location>
        <begin position="22"/>
        <end position="32"/>
    </location>
</feature>